<gene>
    <name evidence="2" type="ORF">AVDCRST_MAG94-744</name>
</gene>
<feature type="compositionally biased region" description="Low complexity" evidence="1">
    <location>
        <begin position="1"/>
        <end position="14"/>
    </location>
</feature>
<feature type="non-terminal residue" evidence="2">
    <location>
        <position position="26"/>
    </location>
</feature>
<feature type="non-terminal residue" evidence="2">
    <location>
        <position position="1"/>
    </location>
</feature>
<feature type="region of interest" description="Disordered" evidence="1">
    <location>
        <begin position="1"/>
        <end position="26"/>
    </location>
</feature>
<name>A0A6J4KJD5_9CYAN</name>
<proteinExistence type="predicted"/>
<dbReference type="EMBL" id="CADCTY010000248">
    <property type="protein sequence ID" value="CAA9307233.1"/>
    <property type="molecule type" value="Genomic_DNA"/>
</dbReference>
<reference evidence="2" key="1">
    <citation type="submission" date="2020-02" db="EMBL/GenBank/DDBJ databases">
        <authorList>
            <person name="Meier V. D."/>
        </authorList>
    </citation>
    <scope>NUCLEOTIDE SEQUENCE</scope>
    <source>
        <strain evidence="2">AVDCRST_MAG94</strain>
    </source>
</reference>
<evidence type="ECO:0000313" key="2">
    <source>
        <dbReference type="EMBL" id="CAA9307233.1"/>
    </source>
</evidence>
<accession>A0A6J4KJD5</accession>
<protein>
    <submittedName>
        <fullName evidence="2">Uncharacterized protein</fullName>
    </submittedName>
</protein>
<sequence>VDSTGGRRPSTTGTFAGSTLASGSYC</sequence>
<feature type="compositionally biased region" description="Polar residues" evidence="1">
    <location>
        <begin position="15"/>
        <end position="26"/>
    </location>
</feature>
<dbReference type="AlphaFoldDB" id="A0A6J4KJD5"/>
<organism evidence="2">
    <name type="scientific">uncultured Leptolyngbya sp</name>
    <dbReference type="NCBI Taxonomy" id="332963"/>
    <lineage>
        <taxon>Bacteria</taxon>
        <taxon>Bacillati</taxon>
        <taxon>Cyanobacteriota</taxon>
        <taxon>Cyanophyceae</taxon>
        <taxon>Leptolyngbyales</taxon>
        <taxon>Leptolyngbyaceae</taxon>
        <taxon>Leptolyngbya group</taxon>
        <taxon>Leptolyngbya</taxon>
        <taxon>environmental samples</taxon>
    </lineage>
</organism>
<evidence type="ECO:0000256" key="1">
    <source>
        <dbReference type="SAM" id="MobiDB-lite"/>
    </source>
</evidence>